<sequence length="73" mass="8375">MSNNQEEQYEDQEHKKIQYPLDSTCYRIIDEIGRGVLCSLSFAHLSLMVYLSPASRLSQINTECTIPDDCGFE</sequence>
<dbReference type="AlphaFoldDB" id="A0AAE1SAR6"/>
<evidence type="ECO:0000313" key="2">
    <source>
        <dbReference type="Proteomes" id="UP001291623"/>
    </source>
</evidence>
<organism evidence="1 2">
    <name type="scientific">Anisodus tanguticus</name>
    <dbReference type="NCBI Taxonomy" id="243964"/>
    <lineage>
        <taxon>Eukaryota</taxon>
        <taxon>Viridiplantae</taxon>
        <taxon>Streptophyta</taxon>
        <taxon>Embryophyta</taxon>
        <taxon>Tracheophyta</taxon>
        <taxon>Spermatophyta</taxon>
        <taxon>Magnoliopsida</taxon>
        <taxon>eudicotyledons</taxon>
        <taxon>Gunneridae</taxon>
        <taxon>Pentapetalae</taxon>
        <taxon>asterids</taxon>
        <taxon>lamiids</taxon>
        <taxon>Solanales</taxon>
        <taxon>Solanaceae</taxon>
        <taxon>Solanoideae</taxon>
        <taxon>Hyoscyameae</taxon>
        <taxon>Anisodus</taxon>
    </lineage>
</organism>
<protein>
    <submittedName>
        <fullName evidence="1">Uncharacterized protein</fullName>
    </submittedName>
</protein>
<gene>
    <name evidence="1" type="ORF">RND71_013852</name>
</gene>
<name>A0AAE1SAR6_9SOLA</name>
<dbReference type="EMBL" id="JAVYJV010000007">
    <property type="protein sequence ID" value="KAK4365972.1"/>
    <property type="molecule type" value="Genomic_DNA"/>
</dbReference>
<evidence type="ECO:0000313" key="1">
    <source>
        <dbReference type="EMBL" id="KAK4365972.1"/>
    </source>
</evidence>
<comment type="caution">
    <text evidence="1">The sequence shown here is derived from an EMBL/GenBank/DDBJ whole genome shotgun (WGS) entry which is preliminary data.</text>
</comment>
<accession>A0AAE1SAR6</accession>
<reference evidence="1" key="1">
    <citation type="submission" date="2023-12" db="EMBL/GenBank/DDBJ databases">
        <title>Genome assembly of Anisodus tanguticus.</title>
        <authorList>
            <person name="Wang Y.-J."/>
        </authorList>
    </citation>
    <scope>NUCLEOTIDE SEQUENCE</scope>
    <source>
        <strain evidence="1">KB-2021</strain>
        <tissue evidence="1">Leaf</tissue>
    </source>
</reference>
<dbReference type="Proteomes" id="UP001291623">
    <property type="component" value="Unassembled WGS sequence"/>
</dbReference>
<proteinExistence type="predicted"/>
<keyword evidence="2" id="KW-1185">Reference proteome</keyword>